<dbReference type="CDD" id="cd05490">
    <property type="entry name" value="Cathepsin_D2"/>
    <property type="match status" value="1"/>
</dbReference>
<evidence type="ECO:0000256" key="11">
    <source>
        <dbReference type="ARBA" id="ARBA00023157"/>
    </source>
</evidence>
<dbReference type="InterPro" id="IPR001969">
    <property type="entry name" value="Aspartic_peptidase_AS"/>
</dbReference>
<reference evidence="22" key="8">
    <citation type="submission" date="2025-09" db="UniProtKB">
        <authorList>
            <consortium name="Ensembl"/>
        </authorList>
    </citation>
    <scope>IDENTIFICATION</scope>
</reference>
<dbReference type="VEuPathDB" id="HostDB:ENSG00000117984"/>
<reference evidence="22 23" key="3">
    <citation type="journal article" date="2006" name="Nature">
        <title>Human chromosome 11 DNA sequence and analysis including novel gene identification.</title>
        <authorList>
            <person name="Taylor T.D."/>
            <person name="Noguchi H."/>
            <person name="Totoki Y."/>
            <person name="Toyoda A."/>
            <person name="Kuroki Y."/>
            <person name="Dewar K."/>
            <person name="Lloyd C."/>
            <person name="Itoh T."/>
            <person name="Takeda T."/>
            <person name="Kim D.W."/>
            <person name="She X."/>
            <person name="Barlow K.F."/>
            <person name="Bloom T."/>
            <person name="Bruford E."/>
            <person name="Chang J.L."/>
            <person name="Cuomo C.A."/>
            <person name="Eichler E."/>
            <person name="FitzGerald M.G."/>
            <person name="Jaffe D.B."/>
            <person name="LaButti K."/>
            <person name="Nicol R."/>
            <person name="Park H.S."/>
            <person name="Seaman C."/>
            <person name="Sougnez C."/>
            <person name="Yang X."/>
            <person name="Zimmer A.R."/>
            <person name="Zody M.C."/>
            <person name="Birren B.W."/>
            <person name="Nusbaum C."/>
            <person name="Fujiyama A."/>
            <person name="Hattori M."/>
            <person name="Rogers J."/>
            <person name="Lander E.S."/>
            <person name="Sakaki Y."/>
        </authorList>
    </citation>
    <scope>NUCLEOTIDE SEQUENCE [LARGE SCALE GENOMIC DNA]</scope>
</reference>
<dbReference type="PRINTS" id="PR00792">
    <property type="entry name" value="PEPSIN"/>
</dbReference>
<feature type="active site" evidence="14">
    <location>
        <position position="334"/>
    </location>
</feature>
<sequence>MQPSSLLPLALCLLAAPASALVRIPLHKFTSIRRTMSEVGGSVEDLIAKGPVSKYSQAVPAVTEGPIPEVLKNYMDAQYYGEIGIGTPPQCFTVVFDTGSSNLWVPSIHCKLLDIACWIHHKYNSDKSSTYVKNGTSFDIHYGSGSLSGYLSQDTVSVPCQSASSASALGGVKVERQVFGEATKQPGITFIAAKFDGILGMAYPRISVNNVLPVFDNLMQQKLVDQNIFSFYLSRDPDAQPGGELMLGGTDSKYYKGSLSYLNVTRKAYWQVHLDQSPEGRRVQPSQGRGSQGGALGPQGTLQSRQGLHALTPRRVEVASGLTLCKEGCEAIVDTGTSLMVGPVDEVRELQKAIGAVPLIQGEYMIPCEKVSTLPAITLKLGGKGYKLSPEDYTLKVSQAGKTLCLSGFMGMDIPPPSGPLWILGDVFIGRYYTVFDRDNNRVGFAEAARL</sequence>
<feature type="disulfide bond" evidence="16">
    <location>
        <begin position="325"/>
        <end position="329"/>
    </location>
</feature>
<dbReference type="PROSITE" id="PS00141">
    <property type="entry name" value="ASP_PROTEASE"/>
    <property type="match status" value="2"/>
</dbReference>
<evidence type="ECO:0007829" key="25">
    <source>
        <dbReference type="ProteomicsDB" id="C9JH19"/>
    </source>
</evidence>
<dbReference type="ProteomicsDB" id="10167"/>
<comment type="similarity">
    <text evidence="3 18">Belongs to the peptidase A1 family.</text>
</comment>
<feature type="domain" description="Peptidase A1" evidence="21">
    <location>
        <begin position="79"/>
        <end position="446"/>
    </location>
</feature>
<feature type="region of interest" description="Disordered" evidence="19">
    <location>
        <begin position="276"/>
        <end position="302"/>
    </location>
</feature>
<dbReference type="ExpressionAtlas" id="C9JH19">
    <property type="expression patterns" value="baseline and differential"/>
</dbReference>
<dbReference type="EMBL" id="AC068580">
    <property type="status" value="NOT_ANNOTATED_CDS"/>
    <property type="molecule type" value="Genomic_DNA"/>
</dbReference>
<feature type="active site" evidence="14">
    <location>
        <position position="97"/>
    </location>
</feature>
<keyword evidence="10" id="KW-0865">Zymogen</keyword>
<dbReference type="EC" id="3.4.23.5" evidence="4"/>
<evidence type="ECO:0000256" key="9">
    <source>
        <dbReference type="ARBA" id="ARBA00022801"/>
    </source>
</evidence>
<protein>
    <recommendedName>
        <fullName evidence="5">Cathepsin D</fullName>
        <ecNumber evidence="4">3.4.23.5</ecNumber>
    </recommendedName>
</protein>
<reference evidence="27" key="5">
    <citation type="journal article" date="2014" name="J. Proteomics">
        <title>An enzyme assisted RP-RPLC approach for in-depth analysis of human liver phosphoproteome.</title>
        <authorList>
            <person name="Bian Y."/>
            <person name="Song C."/>
            <person name="Cheng K."/>
            <person name="Dong M."/>
            <person name="Wang F."/>
            <person name="Huang J."/>
            <person name="Sun D."/>
            <person name="Wang L."/>
            <person name="Ye M."/>
            <person name="Zou H."/>
        </authorList>
    </citation>
    <scope>IDENTIFICATION BY MASS SPECTROMETRY [LARGE SCALE ANALYSIS]</scope>
</reference>
<dbReference type="Gene3D" id="2.40.70.10">
    <property type="entry name" value="Acid Proteases"/>
    <property type="match status" value="2"/>
</dbReference>
<feature type="disulfide bond" evidence="15">
    <location>
        <begin position="368"/>
        <end position="405"/>
    </location>
</feature>
<feature type="glycosylation site" description="N-linked (GlcNAc...) asparagine" evidence="17">
    <location>
        <position position="263"/>
    </location>
</feature>
<evidence type="ECO:0000256" key="13">
    <source>
        <dbReference type="ARBA" id="ARBA00023228"/>
    </source>
</evidence>
<reference evidence="22 23" key="2">
    <citation type="journal article" date="2004" name="Nature">
        <title>Finishing the euchromatic sequence of the human genome.</title>
        <authorList>
            <consortium name="International Human Genome Sequencing Consortium"/>
        </authorList>
    </citation>
    <scope>NUCLEOTIDE SEQUENCE [LARGE SCALE GENOMIC DNA]</scope>
</reference>
<evidence type="ECO:0000256" key="6">
    <source>
        <dbReference type="ARBA" id="ARBA00022670"/>
    </source>
</evidence>
<dbReference type="GO" id="GO:0006508">
    <property type="term" value="P:proteolysis"/>
    <property type="evidence" value="ECO:0007669"/>
    <property type="project" value="UniProtKB-KW"/>
</dbReference>
<dbReference type="Pfam" id="PF07966">
    <property type="entry name" value="A1_Propeptide"/>
    <property type="match status" value="1"/>
</dbReference>
<evidence type="ECO:0007829" key="26">
    <source>
        <dbReference type="PubMed" id="21269460"/>
    </source>
</evidence>
<keyword evidence="23" id="KW-1185">Reference proteome</keyword>
<evidence type="ECO:0000256" key="16">
    <source>
        <dbReference type="PIRSR" id="PIRSR633144-2"/>
    </source>
</evidence>
<keyword evidence="13" id="KW-0458">Lysosome</keyword>
<dbReference type="FunFam" id="2.40.70.10:FF:000066">
    <property type="entry name" value="Napsin A aspartic peptidase"/>
    <property type="match status" value="1"/>
</dbReference>
<keyword evidence="7 20" id="KW-0732">Signal</keyword>
<evidence type="ECO:0000256" key="5">
    <source>
        <dbReference type="ARBA" id="ARBA00015582"/>
    </source>
</evidence>
<dbReference type="AlphaFoldDB" id="C9JH19"/>
<dbReference type="GO" id="GO:0005764">
    <property type="term" value="C:lysosome"/>
    <property type="evidence" value="ECO:0007669"/>
    <property type="project" value="UniProtKB-SubCell"/>
</dbReference>
<gene>
    <name evidence="22" type="primary">CTSD</name>
</gene>
<name>C9JH19_HUMAN</name>
<dbReference type="GlyCosmos" id="C9JH19">
    <property type="glycosylation" value="2 sites, No reported glycans"/>
</dbReference>
<dbReference type="InterPro" id="IPR033144">
    <property type="entry name" value="Cathepsin_D"/>
</dbReference>
<dbReference type="GeneTree" id="ENSGT00940000155733"/>
<dbReference type="PANTHER" id="PTHR47966:SF42">
    <property type="entry name" value="CATHEPSIN D"/>
    <property type="match status" value="1"/>
</dbReference>
<dbReference type="HGNC" id="HGNC:2529">
    <property type="gene designation" value="CTSD"/>
</dbReference>
<dbReference type="SMR" id="C9JH19"/>
<dbReference type="Ensembl" id="ENST00000438213.6">
    <property type="protein sequence ID" value="ENSP00000415036.2"/>
    <property type="gene ID" value="ENSG00000117984.16"/>
</dbReference>
<accession>C9JH19</accession>
<evidence type="ECO:0007829" key="27">
    <source>
        <dbReference type="PubMed" id="24275569"/>
    </source>
</evidence>
<reference evidence="22 23" key="1">
    <citation type="journal article" date="2001" name="Nature">
        <title>Initial sequencing and analysis of the human genome.</title>
        <authorList>
            <consortium name="International Human Genome Sequencing Consortium"/>
            <person name="Lander E.S."/>
            <person name="Linton L.M."/>
            <person name="Birren B."/>
            <person name="Nusbaum C."/>
            <person name="Zody M.C."/>
            <person name="Baldwin J."/>
            <person name="Devon K."/>
            <person name="Dewar K."/>
            <person name="Doyle M."/>
            <person name="FitzHugh W."/>
            <person name="Funke R."/>
            <person name="Gage D."/>
            <person name="Harris K."/>
            <person name="Heaford A."/>
            <person name="Howland J."/>
            <person name="Kann L."/>
            <person name="Lehoczky J."/>
            <person name="LeVine R."/>
            <person name="McEwan P."/>
            <person name="McKernan K."/>
            <person name="Meldrim J."/>
            <person name="Mesirov J.P."/>
            <person name="Miranda C."/>
            <person name="Morris W."/>
            <person name="Naylor J."/>
            <person name="Raymond C."/>
            <person name="Rosetti M."/>
            <person name="Santos R."/>
            <person name="Sheridan A."/>
            <person name="Sougnez C."/>
            <person name="Stange-Thomann N."/>
            <person name="Stojanovic N."/>
            <person name="Subramanian A."/>
            <person name="Wyman D."/>
            <person name="Rogers J."/>
            <person name="Sulston J."/>
            <person name="Ainscough R."/>
            <person name="Beck S."/>
            <person name="Bentley D."/>
            <person name="Burton J."/>
            <person name="Clee C."/>
            <person name="Carter N."/>
            <person name="Coulson A."/>
            <person name="Deadman R."/>
            <person name="Deloukas P."/>
            <person name="Dunham A."/>
            <person name="Dunham I."/>
            <person name="Durbin R."/>
            <person name="French L."/>
            <person name="Grafham D."/>
            <person name="Gregory S."/>
            <person name="Hubbard T."/>
            <person name="Humphray S."/>
            <person name="Hunt A."/>
            <person name="Jones M."/>
            <person name="Lloyd C."/>
            <person name="McMurray A."/>
            <person name="Matthews L."/>
            <person name="Mercer S."/>
            <person name="Milne S."/>
            <person name="Mullikin J.C."/>
            <person name="Mungall A."/>
            <person name="Plumb R."/>
            <person name="Ross M."/>
            <person name="Shownkeen R."/>
            <person name="Sims S."/>
            <person name="Waterston R.H."/>
            <person name="Wilson R.K."/>
            <person name="Hillier L.W."/>
            <person name="McPherson J.D."/>
            <person name="Marra M.A."/>
            <person name="Mardis E.R."/>
            <person name="Fulton L.A."/>
            <person name="Chinwalla A.T."/>
            <person name="Pepin K.H."/>
            <person name="Gish W.R."/>
            <person name="Chissoe S.L."/>
            <person name="Wendl M.C."/>
            <person name="Delehaunty K.D."/>
            <person name="Miner T.L."/>
            <person name="Delehaunty A."/>
            <person name="Kramer J.B."/>
            <person name="Cook L.L."/>
            <person name="Fulton R.S."/>
            <person name="Johnson D.L."/>
            <person name="Minx P.J."/>
            <person name="Clifton S.W."/>
            <person name="Hawkins T."/>
            <person name="Branscomb E."/>
            <person name="Predki P."/>
            <person name="Richardson P."/>
            <person name="Wenning S."/>
            <person name="Slezak T."/>
            <person name="Doggett N."/>
            <person name="Cheng J.F."/>
            <person name="Olsen A."/>
            <person name="Lucas S."/>
            <person name="Elkin C."/>
            <person name="Uberbacher E."/>
            <person name="Frazier M."/>
            <person name="Gibbs R.A."/>
            <person name="Muzny D.M."/>
            <person name="Scherer S.E."/>
            <person name="Bouck J.B."/>
            <person name="Sodergren E.J."/>
            <person name="Worley K.C."/>
            <person name="Rives C.M."/>
            <person name="Gorrell J.H."/>
            <person name="Metzker M.L."/>
            <person name="Naylor S.L."/>
            <person name="Kucherlapati R.S."/>
            <person name="Nelson D.L."/>
            <person name="Weinstock G.M."/>
            <person name="Sakaki Y."/>
            <person name="Fujiyama A."/>
            <person name="Hattori M."/>
            <person name="Yada T."/>
            <person name="Toyoda A."/>
            <person name="Itoh T."/>
            <person name="Kawagoe C."/>
            <person name="Watanabe H."/>
            <person name="Totoki Y."/>
            <person name="Taylor T."/>
            <person name="Weissenbach J."/>
            <person name="Heilig R."/>
            <person name="Saurin W."/>
            <person name="Artiguenave F."/>
            <person name="Brottier P."/>
            <person name="Bruls T."/>
            <person name="Pelletier E."/>
            <person name="Robert C."/>
            <person name="Wincker P."/>
            <person name="Smith D.R."/>
            <person name="Doucette-Stamm L."/>
            <person name="Rubenfield M."/>
            <person name="Weinstock K."/>
            <person name="Lee H.M."/>
            <person name="Dubois J."/>
            <person name="Rosenthal A."/>
            <person name="Platzer M."/>
            <person name="Nyakatura G."/>
            <person name="Taudien S."/>
            <person name="Rump A."/>
            <person name="Yang H."/>
            <person name="Yu J."/>
            <person name="Wang J."/>
            <person name="Huang G."/>
            <person name="Gu J."/>
            <person name="Hood L."/>
            <person name="Rowen L."/>
            <person name="Madan A."/>
            <person name="Qin S."/>
            <person name="Davis R.W."/>
            <person name="Federspiel N.A."/>
            <person name="Abola A.P."/>
            <person name="Proctor M.J."/>
            <person name="Myers R.M."/>
            <person name="Schmutz J."/>
            <person name="Dickson M."/>
            <person name="Grimwood J."/>
            <person name="Cox D.R."/>
            <person name="Olson M.V."/>
            <person name="Kaul R."/>
            <person name="Raymond C."/>
            <person name="Shimizu N."/>
            <person name="Kawasaki K."/>
            <person name="Minoshima S."/>
            <person name="Evans G.A."/>
            <person name="Athanasiou M."/>
            <person name="Schultz R."/>
            <person name="Roe B.A."/>
            <person name="Chen F."/>
            <person name="Pan H."/>
            <person name="Ramser J."/>
            <person name="Lehrach H."/>
            <person name="Reinhardt R."/>
            <person name="McCombie W.R."/>
            <person name="de la Bastide M."/>
            <person name="Dedhia N."/>
            <person name="Blocker H."/>
            <person name="Hornischer K."/>
            <person name="Nordsiek G."/>
            <person name="Agarwala R."/>
            <person name="Aravind L."/>
            <person name="Bailey J.A."/>
            <person name="Bateman A."/>
            <person name="Batzoglou S."/>
            <person name="Birney E."/>
            <person name="Bork P."/>
            <person name="Brown D.G."/>
            <person name="Burge C.B."/>
            <person name="Cerutti L."/>
            <person name="Chen H.C."/>
            <person name="Church D."/>
            <person name="Clamp M."/>
            <person name="Copley R.R."/>
            <person name="Doerks T."/>
            <person name="Eddy S.R."/>
            <person name="Eichler E.E."/>
            <person name="Furey T.S."/>
            <person name="Galagan J."/>
            <person name="Gilbert J.G."/>
            <person name="Harmon C."/>
            <person name="Hayashizaki Y."/>
            <person name="Haussler D."/>
            <person name="Hermjakob H."/>
            <person name="Hokamp K."/>
            <person name="Jang W."/>
            <person name="Johnson L.S."/>
            <person name="Jones T.A."/>
            <person name="Kasif S."/>
            <person name="Kaspryzk A."/>
            <person name="Kennedy S."/>
            <person name="Kent W.J."/>
            <person name="Kitts P."/>
            <person name="Koonin E.V."/>
            <person name="Korf I."/>
            <person name="Kulp D."/>
            <person name="Lancet D."/>
            <person name="Lowe T.M."/>
            <person name="McLysaght A."/>
            <person name="Mikkelsen T."/>
            <person name="Moran J.V."/>
            <person name="Mulder N."/>
            <person name="Pollara V.J."/>
            <person name="Ponting C.P."/>
            <person name="Schuler G."/>
            <person name="Schultz J."/>
            <person name="Slater G."/>
            <person name="Smit A.F."/>
            <person name="Stupka E."/>
            <person name="Szustakowski J."/>
            <person name="Thierry-Mieg D."/>
            <person name="Thierry-Mieg J."/>
            <person name="Wagner L."/>
            <person name="Wallis J."/>
            <person name="Wheeler R."/>
            <person name="Williams A."/>
            <person name="Wolf Y.I."/>
            <person name="Wolfe K.H."/>
            <person name="Yang S.P."/>
            <person name="Yeh R.F."/>
            <person name="Collins F."/>
            <person name="Guyer M.S."/>
            <person name="Peterson J."/>
            <person name="Felsenfeld A."/>
            <person name="Wetterstrand K.A."/>
            <person name="Patrinos A."/>
            <person name="Morgan M.J."/>
            <person name="de Jong P."/>
            <person name="Catanese J.J."/>
            <person name="Osoegawa K."/>
            <person name="Shizuya H."/>
            <person name="Choi S."/>
            <person name="Chen Y.J."/>
        </authorList>
    </citation>
    <scope>NUCLEOTIDE SEQUENCE [LARGE SCALE GENOMIC DNA]</scope>
</reference>
<dbReference type="Bgee" id="ENSG00000117984">
    <property type="expression patterns" value="Expressed in right adrenal gland cortex and 199 other cell types or tissues"/>
</dbReference>
<evidence type="ECO:0000256" key="15">
    <source>
        <dbReference type="PIRSR" id="PIRSR601461-2"/>
    </source>
</evidence>
<dbReference type="SUPFAM" id="SSF50630">
    <property type="entry name" value="Acid proteases"/>
    <property type="match status" value="1"/>
</dbReference>
<reference evidence="26" key="4">
    <citation type="journal article" date="2011" name="BMC Syst. Biol.">
        <title>Initial characterization of the human central proteome.</title>
        <authorList>
            <person name="Burkard T.R."/>
            <person name="Planyavsky M."/>
            <person name="Kaupe I."/>
            <person name="Breitwieser F.P."/>
            <person name="Burckstummer T."/>
            <person name="Bennett K.L."/>
            <person name="Superti-Furga G."/>
            <person name="Colinge J."/>
        </authorList>
    </citation>
    <scope>IDENTIFICATION BY MASS SPECTROMETRY [LARGE SCALE ANALYSIS]</scope>
</reference>
<evidence type="ECO:0000256" key="10">
    <source>
        <dbReference type="ARBA" id="ARBA00023145"/>
    </source>
</evidence>
<proteinExistence type="evidence at protein level"/>
<dbReference type="Proteomes" id="UP000005640">
    <property type="component" value="Chromosome 11"/>
</dbReference>
<dbReference type="Pfam" id="PF00026">
    <property type="entry name" value="Asp"/>
    <property type="match status" value="2"/>
</dbReference>
<comment type="subcellular location">
    <subcellularLocation>
        <location evidence="2">Lysosome</location>
    </subcellularLocation>
</comment>
<evidence type="ECO:0000256" key="12">
    <source>
        <dbReference type="ARBA" id="ARBA00023180"/>
    </source>
</evidence>
<evidence type="ECO:0000256" key="8">
    <source>
        <dbReference type="ARBA" id="ARBA00022750"/>
    </source>
</evidence>
<dbReference type="InterPro" id="IPR033121">
    <property type="entry name" value="PEPTIDASE_A1"/>
</dbReference>
<evidence type="ECO:0000256" key="14">
    <source>
        <dbReference type="PIRSR" id="PIRSR601461-1"/>
    </source>
</evidence>
<evidence type="ECO:0000313" key="22">
    <source>
        <dbReference type="Ensembl" id="ENSP00000415036.2"/>
    </source>
</evidence>
<dbReference type="InterPro" id="IPR021109">
    <property type="entry name" value="Peptidase_aspartic_dom_sf"/>
</dbReference>
<dbReference type="InterPro" id="IPR001461">
    <property type="entry name" value="Aspartic_peptidase_A1"/>
</dbReference>
<dbReference type="OpenTargets" id="ENSG00000117984"/>
<dbReference type="Antibodypedia" id="880">
    <property type="antibodies" value="1183 antibodies from 47 providers"/>
</dbReference>
<evidence type="ECO:0000256" key="17">
    <source>
        <dbReference type="PIRSR" id="PIRSR633144-3"/>
    </source>
</evidence>
<keyword evidence="8 18" id="KW-0064">Aspartyl protease</keyword>
<feature type="chain" id="PRO_5029878290" description="Cathepsin D" evidence="20">
    <location>
        <begin position="21"/>
        <end position="451"/>
    </location>
</feature>
<organism evidence="22 23">
    <name type="scientific">Homo sapiens</name>
    <name type="common">Human</name>
    <dbReference type="NCBI Taxonomy" id="9606"/>
    <lineage>
        <taxon>Eukaryota</taxon>
        <taxon>Metazoa</taxon>
        <taxon>Chordata</taxon>
        <taxon>Craniata</taxon>
        <taxon>Vertebrata</taxon>
        <taxon>Euteleostomi</taxon>
        <taxon>Mammalia</taxon>
        <taxon>Eutheria</taxon>
        <taxon>Euarchontoglires</taxon>
        <taxon>Primates</taxon>
        <taxon>Haplorrhini</taxon>
        <taxon>Catarrhini</taxon>
        <taxon>Hominidae</taxon>
        <taxon>Homo</taxon>
    </lineage>
</organism>
<evidence type="ECO:0007829" key="28">
    <source>
        <dbReference type="PubMed" id="25944712"/>
    </source>
</evidence>
<feature type="disulfide bond" evidence="16">
    <location>
        <begin position="91"/>
        <end position="160"/>
    </location>
</feature>
<keyword evidence="6 18" id="KW-0645">Protease</keyword>
<dbReference type="PROSITE" id="PS51767">
    <property type="entry name" value="PEPTIDASE_A1"/>
    <property type="match status" value="1"/>
</dbReference>
<evidence type="ECO:0000256" key="19">
    <source>
        <dbReference type="SAM" id="MobiDB-lite"/>
    </source>
</evidence>
<evidence type="ECO:0000313" key="23">
    <source>
        <dbReference type="Proteomes" id="UP000005640"/>
    </source>
</evidence>
<dbReference type="PANTHER" id="PTHR47966">
    <property type="entry name" value="BETA-SITE APP-CLEAVING ENZYME, ISOFORM A-RELATED"/>
    <property type="match status" value="1"/>
</dbReference>
<evidence type="ECO:0007829" key="24">
    <source>
        <dbReference type="PeptideAtlas" id="C9JH19"/>
    </source>
</evidence>
<evidence type="ECO:0000256" key="3">
    <source>
        <dbReference type="ARBA" id="ARBA00007447"/>
    </source>
</evidence>
<evidence type="ECO:0000256" key="4">
    <source>
        <dbReference type="ARBA" id="ARBA00011930"/>
    </source>
</evidence>
<dbReference type="ChiTaRS" id="CTSD">
    <property type="organism name" value="human"/>
</dbReference>
<evidence type="ECO:0000259" key="21">
    <source>
        <dbReference type="PROSITE" id="PS51767"/>
    </source>
</evidence>
<evidence type="ECO:0000256" key="18">
    <source>
        <dbReference type="RuleBase" id="RU000454"/>
    </source>
</evidence>
<keyword evidence="12" id="KW-0325">Glycoprotein</keyword>
<keyword evidence="24 25" id="KW-1267">Proteomics identification</keyword>
<evidence type="ECO:0000256" key="1">
    <source>
        <dbReference type="ARBA" id="ARBA00000585"/>
    </source>
</evidence>
<dbReference type="Ensembl" id="ENST00000438213.6">
    <property type="protein sequence ID" value="ENSP00000415036.2"/>
    <property type="gene ID" value="ENSG00000117984.15"/>
</dbReference>
<dbReference type="InterPro" id="IPR012848">
    <property type="entry name" value="Aspartic_peptidase_N"/>
</dbReference>
<dbReference type="UCSC" id="uc057xtl.1">
    <property type="organism name" value="human"/>
</dbReference>
<dbReference type="OrthoDB" id="771136at2759"/>
<reference evidence="22" key="7">
    <citation type="submission" date="2025-08" db="UniProtKB">
        <authorList>
            <consortium name="Ensembl"/>
        </authorList>
    </citation>
    <scope>IDENTIFICATION</scope>
</reference>
<dbReference type="MassIVE" id="C9JH19"/>
<keyword evidence="11 15" id="KW-1015">Disulfide bond</keyword>
<dbReference type="GO" id="GO:0004190">
    <property type="term" value="F:aspartic-type endopeptidase activity"/>
    <property type="evidence" value="ECO:0007669"/>
    <property type="project" value="UniProtKB-KW"/>
</dbReference>
<evidence type="ECO:0000256" key="2">
    <source>
        <dbReference type="ARBA" id="ARBA00004371"/>
    </source>
</evidence>
<feature type="glycosylation site" description="N-linked (GlcNAc...) asparagine" evidence="17">
    <location>
        <position position="134"/>
    </location>
</feature>
<feature type="signal peptide" evidence="20">
    <location>
        <begin position="1"/>
        <end position="20"/>
    </location>
</feature>
<keyword evidence="9 18" id="KW-0378">Hydrolase</keyword>
<reference evidence="28" key="6">
    <citation type="journal article" date="2015" name="Proteomics">
        <title>N-terminome analysis of the human mitochondrial proteome.</title>
        <authorList>
            <person name="Vaca Jacome A.S."/>
            <person name="Rabilloud T."/>
            <person name="Schaeffer-Reiss C."/>
            <person name="Rompais M."/>
            <person name="Ayoub D."/>
            <person name="Lane L."/>
            <person name="Bairoch A."/>
            <person name="Van Dorsselaer A."/>
            <person name="Carapito C."/>
        </authorList>
    </citation>
    <scope>IDENTIFICATION BY MASS SPECTROMETRY [LARGE SCALE ANALYSIS]</scope>
</reference>
<comment type="catalytic activity">
    <reaction evidence="1">
        <text>Specificity similar to, but narrower than, that of pepsin A. Does not cleave the 4-Gln-|-His-5 bond in B chain of insulin.</text>
        <dbReference type="EC" id="3.4.23.5"/>
    </reaction>
</comment>
<evidence type="ECO:0000256" key="20">
    <source>
        <dbReference type="SAM" id="SignalP"/>
    </source>
</evidence>
<evidence type="ECO:0000256" key="7">
    <source>
        <dbReference type="ARBA" id="ARBA00022729"/>
    </source>
</evidence>
<feature type="disulfide bond" evidence="15">
    <location>
        <begin position="110"/>
        <end position="117"/>
    </location>
</feature>
<dbReference type="FunFam" id="2.40.70.10:FF:000039">
    <property type="entry name" value="Cathepsin D preproprotein"/>
    <property type="match status" value="1"/>
</dbReference>